<dbReference type="FunFam" id="3.40.1780.10:FF:000001">
    <property type="entry name" value="S-adenosylmethionine:tRNA ribosyltransferase-isomerase"/>
    <property type="match status" value="1"/>
</dbReference>
<name>A0A345DE32_9BURK</name>
<keyword evidence="14" id="KW-0413">Isomerase</keyword>
<dbReference type="PANTHER" id="PTHR30307:SF0">
    <property type="entry name" value="S-ADENOSYLMETHIONINE:TRNA RIBOSYLTRANSFERASE-ISOMERASE"/>
    <property type="match status" value="1"/>
</dbReference>
<evidence type="ECO:0000256" key="5">
    <source>
        <dbReference type="ARBA" id="ARBA00022679"/>
    </source>
</evidence>
<dbReference type="Pfam" id="PF02547">
    <property type="entry name" value="Queuosine_synth"/>
    <property type="match status" value="1"/>
</dbReference>
<evidence type="ECO:0000256" key="4">
    <source>
        <dbReference type="ARBA" id="ARBA00022490"/>
    </source>
</evidence>
<comment type="subcellular location">
    <subcellularLocation>
        <location evidence="1 13">Cytoplasm</location>
    </subcellularLocation>
</comment>
<evidence type="ECO:0000313" key="14">
    <source>
        <dbReference type="EMBL" id="AXF86620.1"/>
    </source>
</evidence>
<evidence type="ECO:0000256" key="9">
    <source>
        <dbReference type="ARBA" id="ARBA00061210"/>
    </source>
</evidence>
<dbReference type="HAMAP" id="MF_00113">
    <property type="entry name" value="QueA"/>
    <property type="match status" value="1"/>
</dbReference>
<evidence type="ECO:0000256" key="6">
    <source>
        <dbReference type="ARBA" id="ARBA00022691"/>
    </source>
</evidence>
<protein>
    <recommendedName>
        <fullName evidence="11 13">S-adenosylmethionine:tRNA ribosyltransferase-isomerase</fullName>
        <ecNumber evidence="10 13">2.4.99.17</ecNumber>
    </recommendedName>
    <alternativeName>
        <fullName evidence="12 13">Queuosine biosynthesis protein QueA</fullName>
    </alternativeName>
</protein>
<comment type="subunit">
    <text evidence="3 13">Monomer.</text>
</comment>
<keyword evidence="7 13" id="KW-0671">Queuosine biosynthesis</keyword>
<dbReference type="GO" id="GO:0008616">
    <property type="term" value="P:tRNA queuosine(34) biosynthetic process"/>
    <property type="evidence" value="ECO:0007669"/>
    <property type="project" value="UniProtKB-UniRule"/>
</dbReference>
<comment type="pathway">
    <text evidence="2 13">tRNA modification; tRNA-queuosine biosynthesis.</text>
</comment>
<dbReference type="SUPFAM" id="SSF111337">
    <property type="entry name" value="QueA-like"/>
    <property type="match status" value="1"/>
</dbReference>
<evidence type="ECO:0000256" key="3">
    <source>
        <dbReference type="ARBA" id="ARBA00011245"/>
    </source>
</evidence>
<dbReference type="NCBIfam" id="TIGR00113">
    <property type="entry name" value="queA"/>
    <property type="match status" value="1"/>
</dbReference>
<sequence>MSQSGQNPLNAFSTALPDDWAKLTLAHFNYELPDALIAQMPAAERSASRLLMVSDGELADGHFSDIIAHLHQGDVLVMNNTKVIKARLFGQKASGGKVEVMLDRITASNECIAQIRASKTPAIGSALNINGAFHFTVLAKNDRFYQLRSDAPLLEMLDAHGHLPLPPYIDHAADDFDETRYQTVFAEHAGAVAAPTAGLHFDEVILKALQDKGVRLAYVTLHVGAGTFLPVQTDDLDAHVMHQEWFEVPEETAALINQARAQGGRVVAVGTTSLRALESAAALQNPEHEAAWQLAAQSADTRLFIRPPYRFRLVDVLITNFHLPQSTLLMLVSAFSGVHTMRGAYNHAIANDYRFFSYGDAMLLTRQDTL</sequence>
<keyword evidence="14" id="KW-0328">Glycosyltransferase</keyword>
<evidence type="ECO:0000256" key="11">
    <source>
        <dbReference type="ARBA" id="ARBA00069325"/>
    </source>
</evidence>
<evidence type="ECO:0000313" key="15">
    <source>
        <dbReference type="Proteomes" id="UP000252182"/>
    </source>
</evidence>
<dbReference type="EC" id="2.4.99.17" evidence="10 13"/>
<evidence type="ECO:0000256" key="12">
    <source>
        <dbReference type="ARBA" id="ARBA00076160"/>
    </source>
</evidence>
<dbReference type="GO" id="GO:0051075">
    <property type="term" value="F:S-adenosylmethionine:tRNA ribosyltransferase-isomerase activity"/>
    <property type="evidence" value="ECO:0007669"/>
    <property type="project" value="UniProtKB-EC"/>
</dbReference>
<dbReference type="UniPathway" id="UPA00392"/>
<evidence type="ECO:0000256" key="10">
    <source>
        <dbReference type="ARBA" id="ARBA00066503"/>
    </source>
</evidence>
<dbReference type="RefSeq" id="WP_114563673.1">
    <property type="nucleotide sequence ID" value="NZ_CP031124.1"/>
</dbReference>
<dbReference type="InterPro" id="IPR003699">
    <property type="entry name" value="QueA"/>
</dbReference>
<dbReference type="NCBIfam" id="NF001140">
    <property type="entry name" value="PRK00147.1"/>
    <property type="match status" value="1"/>
</dbReference>
<dbReference type="PANTHER" id="PTHR30307">
    <property type="entry name" value="S-ADENOSYLMETHIONINE:TRNA RIBOSYLTRANSFERASE-ISOMERASE"/>
    <property type="match status" value="1"/>
</dbReference>
<dbReference type="EMBL" id="CP031124">
    <property type="protein sequence ID" value="AXF86620.1"/>
    <property type="molecule type" value="Genomic_DNA"/>
</dbReference>
<comment type="function">
    <text evidence="13">Transfers and isomerizes the ribose moiety from AdoMet to the 7-aminomethyl group of 7-deazaguanine (preQ1-tRNA) to give epoxyqueuosine (oQ-tRNA).</text>
</comment>
<evidence type="ECO:0000256" key="2">
    <source>
        <dbReference type="ARBA" id="ARBA00004691"/>
    </source>
</evidence>
<evidence type="ECO:0000256" key="8">
    <source>
        <dbReference type="ARBA" id="ARBA00052751"/>
    </source>
</evidence>
<dbReference type="InterPro" id="IPR036100">
    <property type="entry name" value="QueA_sf"/>
</dbReference>
<organism evidence="14 15">
    <name type="scientific">Ephemeroptericola cinctiostellae</name>
    <dbReference type="NCBI Taxonomy" id="2268024"/>
    <lineage>
        <taxon>Bacteria</taxon>
        <taxon>Pseudomonadati</taxon>
        <taxon>Pseudomonadota</taxon>
        <taxon>Betaproteobacteria</taxon>
        <taxon>Burkholderiales</taxon>
        <taxon>Burkholderiaceae</taxon>
        <taxon>Ephemeroptericola</taxon>
    </lineage>
</organism>
<dbReference type="InterPro" id="IPR042119">
    <property type="entry name" value="QueA_dom2"/>
</dbReference>
<accession>A0A345DE32</accession>
<evidence type="ECO:0000256" key="1">
    <source>
        <dbReference type="ARBA" id="ARBA00004496"/>
    </source>
</evidence>
<keyword evidence="15" id="KW-1185">Reference proteome</keyword>
<keyword evidence="4 13" id="KW-0963">Cytoplasm</keyword>
<evidence type="ECO:0000256" key="13">
    <source>
        <dbReference type="HAMAP-Rule" id="MF_00113"/>
    </source>
</evidence>
<keyword evidence="5 13" id="KW-0808">Transferase</keyword>
<proteinExistence type="inferred from homology"/>
<dbReference type="AlphaFoldDB" id="A0A345DE32"/>
<dbReference type="Gene3D" id="2.40.10.240">
    <property type="entry name" value="QueA-like"/>
    <property type="match status" value="1"/>
</dbReference>
<dbReference type="GO" id="GO:0005737">
    <property type="term" value="C:cytoplasm"/>
    <property type="evidence" value="ECO:0007669"/>
    <property type="project" value="UniProtKB-SubCell"/>
</dbReference>
<comment type="catalytic activity">
    <reaction evidence="8 13">
        <text>7-aminomethyl-7-carbaguanosine(34) in tRNA + S-adenosyl-L-methionine = epoxyqueuosine(34) in tRNA + adenine + L-methionine + 2 H(+)</text>
        <dbReference type="Rhea" id="RHEA:32155"/>
        <dbReference type="Rhea" id="RHEA-COMP:10342"/>
        <dbReference type="Rhea" id="RHEA-COMP:18582"/>
        <dbReference type="ChEBI" id="CHEBI:15378"/>
        <dbReference type="ChEBI" id="CHEBI:16708"/>
        <dbReference type="ChEBI" id="CHEBI:57844"/>
        <dbReference type="ChEBI" id="CHEBI:59789"/>
        <dbReference type="ChEBI" id="CHEBI:82833"/>
        <dbReference type="ChEBI" id="CHEBI:194443"/>
        <dbReference type="EC" id="2.4.99.17"/>
    </reaction>
</comment>
<dbReference type="KEGG" id="hyf:DTO96_102375"/>
<reference evidence="15" key="1">
    <citation type="submission" date="2018-07" db="EMBL/GenBank/DDBJ databases">
        <authorList>
            <person name="Kim H."/>
        </authorList>
    </citation>
    <scope>NUCLEOTIDE SEQUENCE [LARGE SCALE GENOMIC DNA]</scope>
    <source>
        <strain evidence="15">F02</strain>
    </source>
</reference>
<dbReference type="OrthoDB" id="9805933at2"/>
<dbReference type="Gene3D" id="3.40.1780.10">
    <property type="entry name" value="QueA-like"/>
    <property type="match status" value="1"/>
</dbReference>
<keyword evidence="6 13" id="KW-0949">S-adenosyl-L-methionine</keyword>
<dbReference type="InterPro" id="IPR042118">
    <property type="entry name" value="QueA_dom1"/>
</dbReference>
<evidence type="ECO:0000256" key="7">
    <source>
        <dbReference type="ARBA" id="ARBA00022785"/>
    </source>
</evidence>
<comment type="similarity">
    <text evidence="9 13">Belongs to the QueA family.</text>
</comment>
<dbReference type="Proteomes" id="UP000252182">
    <property type="component" value="Chromosome"/>
</dbReference>
<gene>
    <name evidence="13 14" type="primary">queA</name>
    <name evidence="14" type="ORF">DTO96_102375</name>
</gene>